<dbReference type="GeneID" id="25331162"/>
<protein>
    <submittedName>
        <fullName evidence="2">Uncharacterized protein</fullName>
    </submittedName>
</protein>
<organism evidence="2 3">
    <name type="scientific">Exophiala xenobiotica</name>
    <dbReference type="NCBI Taxonomy" id="348802"/>
    <lineage>
        <taxon>Eukaryota</taxon>
        <taxon>Fungi</taxon>
        <taxon>Dikarya</taxon>
        <taxon>Ascomycota</taxon>
        <taxon>Pezizomycotina</taxon>
        <taxon>Eurotiomycetes</taxon>
        <taxon>Chaetothyriomycetidae</taxon>
        <taxon>Chaetothyriales</taxon>
        <taxon>Herpotrichiellaceae</taxon>
        <taxon>Exophiala</taxon>
    </lineage>
</organism>
<evidence type="ECO:0000256" key="1">
    <source>
        <dbReference type="SAM" id="Phobius"/>
    </source>
</evidence>
<sequence>MAPVTRRRSASSTPRTKVITKSAADINTANTIDEAFSEEEIRRWAFQQWRLVVGIYCSTILFALIFIALGLFGIFTTVKHFPGALTNSRGTVGSHHNAWDLSSRFMAKHNRSDILPELDNSILDVHSVLLQLNESTADLVHWASYYTTIGIAKSTRRRIH</sequence>
<dbReference type="RefSeq" id="XP_013314292.1">
    <property type="nucleotide sequence ID" value="XM_013458838.1"/>
</dbReference>
<keyword evidence="3" id="KW-1185">Reference proteome</keyword>
<feature type="transmembrane region" description="Helical" evidence="1">
    <location>
        <begin position="51"/>
        <end position="75"/>
    </location>
</feature>
<evidence type="ECO:0000313" key="3">
    <source>
        <dbReference type="Proteomes" id="UP000054342"/>
    </source>
</evidence>
<accession>A0A0D2EE75</accession>
<reference evidence="2 3" key="1">
    <citation type="submission" date="2015-01" db="EMBL/GenBank/DDBJ databases">
        <title>The Genome Sequence of Exophiala xenobiotica CBS118157.</title>
        <authorList>
            <consortium name="The Broad Institute Genomics Platform"/>
            <person name="Cuomo C."/>
            <person name="de Hoog S."/>
            <person name="Gorbushina A."/>
            <person name="Stielow B."/>
            <person name="Teixiera M."/>
            <person name="Abouelleil A."/>
            <person name="Chapman S.B."/>
            <person name="Priest M."/>
            <person name="Young S.K."/>
            <person name="Wortman J."/>
            <person name="Nusbaum C."/>
            <person name="Birren B."/>
        </authorList>
    </citation>
    <scope>NUCLEOTIDE SEQUENCE [LARGE SCALE GENOMIC DNA]</scope>
    <source>
        <strain evidence="2 3">CBS 118157</strain>
    </source>
</reference>
<gene>
    <name evidence="2" type="ORF">PV05_09254</name>
</gene>
<dbReference type="EMBL" id="KN847321">
    <property type="protein sequence ID" value="KIW53708.1"/>
    <property type="molecule type" value="Genomic_DNA"/>
</dbReference>
<dbReference type="HOGENOM" id="CLU_1652173_0_0_1"/>
<evidence type="ECO:0000313" key="2">
    <source>
        <dbReference type="EMBL" id="KIW53708.1"/>
    </source>
</evidence>
<keyword evidence="1" id="KW-1133">Transmembrane helix</keyword>
<keyword evidence="1" id="KW-0812">Transmembrane</keyword>
<keyword evidence="1" id="KW-0472">Membrane</keyword>
<name>A0A0D2EE75_9EURO</name>
<dbReference type="Proteomes" id="UP000054342">
    <property type="component" value="Unassembled WGS sequence"/>
</dbReference>
<dbReference type="OrthoDB" id="10532822at2759"/>
<dbReference type="AlphaFoldDB" id="A0A0D2EE75"/>
<proteinExistence type="predicted"/>